<dbReference type="InterPro" id="IPR001851">
    <property type="entry name" value="ABC_transp_permease"/>
</dbReference>
<dbReference type="RefSeq" id="WP_343928371.1">
    <property type="nucleotide sequence ID" value="NZ_BAAAEN010000025.1"/>
</dbReference>
<dbReference type="PANTHER" id="PTHR30482">
    <property type="entry name" value="HIGH-AFFINITY BRANCHED-CHAIN AMINO ACID TRANSPORT SYSTEM PERMEASE"/>
    <property type="match status" value="1"/>
</dbReference>
<keyword evidence="3 6" id="KW-0812">Transmembrane</keyword>
<keyword evidence="4 6" id="KW-1133">Transmembrane helix</keyword>
<feature type="transmembrane region" description="Helical" evidence="6">
    <location>
        <begin position="253"/>
        <end position="273"/>
    </location>
</feature>
<protein>
    <submittedName>
        <fullName evidence="7">Branched-chain amino acid ABC transporter permease</fullName>
    </submittedName>
</protein>
<keyword evidence="8" id="KW-1185">Reference proteome</keyword>
<name>A0ABP3MUE1_9BURK</name>
<gene>
    <name evidence="7" type="ORF">GCM10009097_48680</name>
</gene>
<dbReference type="Proteomes" id="UP001501706">
    <property type="component" value="Unassembled WGS sequence"/>
</dbReference>
<comment type="caution">
    <text evidence="7">The sequence shown here is derived from an EMBL/GenBank/DDBJ whole genome shotgun (WGS) entry which is preliminary data.</text>
</comment>
<feature type="transmembrane region" description="Helical" evidence="6">
    <location>
        <begin position="279"/>
        <end position="300"/>
    </location>
</feature>
<feature type="transmembrane region" description="Helical" evidence="6">
    <location>
        <begin position="105"/>
        <end position="124"/>
    </location>
</feature>
<feature type="transmembrane region" description="Helical" evidence="6">
    <location>
        <begin position="229"/>
        <end position="246"/>
    </location>
</feature>
<feature type="transmembrane region" description="Helical" evidence="6">
    <location>
        <begin position="32"/>
        <end position="50"/>
    </location>
</feature>
<evidence type="ECO:0000256" key="1">
    <source>
        <dbReference type="ARBA" id="ARBA00004651"/>
    </source>
</evidence>
<comment type="subcellular location">
    <subcellularLocation>
        <location evidence="1">Cell membrane</location>
        <topology evidence="1">Multi-pass membrane protein</topology>
    </subcellularLocation>
</comment>
<evidence type="ECO:0000313" key="8">
    <source>
        <dbReference type="Proteomes" id="UP001501706"/>
    </source>
</evidence>
<dbReference type="Pfam" id="PF02653">
    <property type="entry name" value="BPD_transp_2"/>
    <property type="match status" value="1"/>
</dbReference>
<sequence>MKSFLSYAVAAVVLSAIAFALGAYQTDIYRKMLLWIALAISYNFLFGISGQIAFSHFSFYGIGAYTIVILVTQAGLPLPLAVLATVAVCVALALVVAIPATRLEGFYLALATLAFAQLFIVVLNEGGAITGGTGGLASYRLPDIFGVHVTGPWYTVVIVVLMLATMAIIGRLDRSWFGRACRAVRDNPEAAAAMGVDVRRTKVIAYAVTSALAGVAGMVYAFVDNTVNPHIFGLENAFLLLFMVIVGGSGRMAGAILGAVLLYLMPLVLSPIIGHHHALVFGVFMVLAVLFQPRGLIGLWDRLQARRHPSPSALPRVPAVEPTAVKREGLA</sequence>
<reference evidence="8" key="1">
    <citation type="journal article" date="2019" name="Int. J. Syst. Evol. Microbiol.">
        <title>The Global Catalogue of Microorganisms (GCM) 10K type strain sequencing project: providing services to taxonomists for standard genome sequencing and annotation.</title>
        <authorList>
            <consortium name="The Broad Institute Genomics Platform"/>
            <consortium name="The Broad Institute Genome Sequencing Center for Infectious Disease"/>
            <person name="Wu L."/>
            <person name="Ma J."/>
        </authorList>
    </citation>
    <scope>NUCLEOTIDE SEQUENCE [LARGE SCALE GENOMIC DNA]</scope>
    <source>
        <strain evidence="8">JCM 14330</strain>
    </source>
</reference>
<feature type="transmembrane region" description="Helical" evidence="6">
    <location>
        <begin position="203"/>
        <end position="223"/>
    </location>
</feature>
<evidence type="ECO:0000313" key="7">
    <source>
        <dbReference type="EMBL" id="GAA0525350.1"/>
    </source>
</evidence>
<proteinExistence type="predicted"/>
<evidence type="ECO:0000256" key="5">
    <source>
        <dbReference type="ARBA" id="ARBA00023136"/>
    </source>
</evidence>
<evidence type="ECO:0000256" key="2">
    <source>
        <dbReference type="ARBA" id="ARBA00022475"/>
    </source>
</evidence>
<keyword evidence="5 6" id="KW-0472">Membrane</keyword>
<evidence type="ECO:0000256" key="4">
    <source>
        <dbReference type="ARBA" id="ARBA00022989"/>
    </source>
</evidence>
<dbReference type="CDD" id="cd06581">
    <property type="entry name" value="TM_PBP1_LivM_like"/>
    <property type="match status" value="1"/>
</dbReference>
<dbReference type="InterPro" id="IPR043428">
    <property type="entry name" value="LivM-like"/>
</dbReference>
<evidence type="ECO:0000256" key="6">
    <source>
        <dbReference type="SAM" id="Phobius"/>
    </source>
</evidence>
<accession>A0ABP3MUE1</accession>
<feature type="transmembrane region" description="Helical" evidence="6">
    <location>
        <begin position="144"/>
        <end position="169"/>
    </location>
</feature>
<evidence type="ECO:0000256" key="3">
    <source>
        <dbReference type="ARBA" id="ARBA00022692"/>
    </source>
</evidence>
<feature type="transmembrane region" description="Helical" evidence="6">
    <location>
        <begin position="80"/>
        <end position="98"/>
    </location>
</feature>
<dbReference type="EMBL" id="BAAAEN010000025">
    <property type="protein sequence ID" value="GAA0525350.1"/>
    <property type="molecule type" value="Genomic_DNA"/>
</dbReference>
<dbReference type="PANTHER" id="PTHR30482:SF10">
    <property type="entry name" value="HIGH-AFFINITY BRANCHED-CHAIN AMINO ACID TRANSPORT PROTEIN BRAE"/>
    <property type="match status" value="1"/>
</dbReference>
<organism evidence="7 8">
    <name type="scientific">Pigmentiphaga daeguensis</name>
    <dbReference type="NCBI Taxonomy" id="414049"/>
    <lineage>
        <taxon>Bacteria</taxon>
        <taxon>Pseudomonadati</taxon>
        <taxon>Pseudomonadota</taxon>
        <taxon>Betaproteobacteria</taxon>
        <taxon>Burkholderiales</taxon>
        <taxon>Alcaligenaceae</taxon>
        <taxon>Pigmentiphaga</taxon>
    </lineage>
</organism>
<keyword evidence="2" id="KW-1003">Cell membrane</keyword>